<keyword evidence="4" id="KW-1185">Reference proteome</keyword>
<proteinExistence type="predicted"/>
<organism evidence="3 4">
    <name type="scientific">Sulfurimonas hongkongensis</name>
    <dbReference type="NCBI Taxonomy" id="1172190"/>
    <lineage>
        <taxon>Bacteria</taxon>
        <taxon>Pseudomonadati</taxon>
        <taxon>Campylobacterota</taxon>
        <taxon>Epsilonproteobacteria</taxon>
        <taxon>Campylobacterales</taxon>
        <taxon>Sulfurimonadaceae</taxon>
        <taxon>Sulfurimonas</taxon>
    </lineage>
</organism>
<dbReference type="RefSeq" id="WP_021287245.1">
    <property type="nucleotide sequence ID" value="NZ_AUPZ01000005.1"/>
</dbReference>
<protein>
    <recommendedName>
        <fullName evidence="2">ABC-type transport auxiliary lipoprotein component domain-containing protein</fullName>
    </recommendedName>
</protein>
<evidence type="ECO:0000259" key="2">
    <source>
        <dbReference type="Pfam" id="PF03886"/>
    </source>
</evidence>
<dbReference type="STRING" id="1172190.M947_04870"/>
<dbReference type="PROSITE" id="PS51257">
    <property type="entry name" value="PROKAR_LIPOPROTEIN"/>
    <property type="match status" value="1"/>
</dbReference>
<dbReference type="Gene3D" id="3.40.50.10610">
    <property type="entry name" value="ABC-type transport auxiliary lipoprotein component"/>
    <property type="match status" value="1"/>
</dbReference>
<dbReference type="Pfam" id="PF03886">
    <property type="entry name" value="ABC_trans_aux"/>
    <property type="match status" value="1"/>
</dbReference>
<comment type="caution">
    <text evidence="3">The sequence shown here is derived from an EMBL/GenBank/DDBJ whole genome shotgun (WGS) entry which is preliminary data.</text>
</comment>
<dbReference type="Proteomes" id="UP000015520">
    <property type="component" value="Unassembled WGS sequence"/>
</dbReference>
<gene>
    <name evidence="3" type="ORF">M947_04870</name>
</gene>
<keyword evidence="1" id="KW-0732">Signal</keyword>
<dbReference type="eggNOG" id="COG3218">
    <property type="taxonomic scope" value="Bacteria"/>
</dbReference>
<dbReference type="AlphaFoldDB" id="T0JSG4"/>
<feature type="signal peptide" evidence="1">
    <location>
        <begin position="1"/>
        <end position="23"/>
    </location>
</feature>
<evidence type="ECO:0000256" key="1">
    <source>
        <dbReference type="SAM" id="SignalP"/>
    </source>
</evidence>
<name>T0JSG4_9BACT</name>
<dbReference type="EMBL" id="AUPZ01000005">
    <property type="protein sequence ID" value="EQB39917.1"/>
    <property type="molecule type" value="Genomic_DNA"/>
</dbReference>
<dbReference type="SUPFAM" id="SSF159594">
    <property type="entry name" value="XCC0632-like"/>
    <property type="match status" value="1"/>
</dbReference>
<dbReference type="InterPro" id="IPR005586">
    <property type="entry name" value="ABC_trans_aux"/>
</dbReference>
<evidence type="ECO:0000313" key="4">
    <source>
        <dbReference type="Proteomes" id="UP000015520"/>
    </source>
</evidence>
<feature type="domain" description="ABC-type transport auxiliary lipoprotein component" evidence="2">
    <location>
        <begin position="48"/>
        <end position="188"/>
    </location>
</feature>
<sequence length="199" mass="22333">MKKIYLIAILMFLLSGCSITRPAITEYRLSLKDFSSKNYPNSCKDKSLKVSSAFSSNSLMTLEMNYMQDRHKIYSYSQSRWNNSPNQEISSQIFSALRDAKIFDSVHNAKSRNKSDLILEINIQDFMQYYSDDLSASYVNIAICFTLIDAKTNKTMATKSFSAKKDVKSLDAAGGVEALDTALGEIIDESLDFLSGVCL</sequence>
<dbReference type="PATRIC" id="fig|1172190.3.peg.951"/>
<dbReference type="OrthoDB" id="5333989at2"/>
<feature type="chain" id="PRO_5004578240" description="ABC-type transport auxiliary lipoprotein component domain-containing protein" evidence="1">
    <location>
        <begin position="24"/>
        <end position="199"/>
    </location>
</feature>
<evidence type="ECO:0000313" key="3">
    <source>
        <dbReference type="EMBL" id="EQB39917.1"/>
    </source>
</evidence>
<reference evidence="3 4" key="1">
    <citation type="submission" date="2013-07" db="EMBL/GenBank/DDBJ databases">
        <title>Sulfurimonas hongkongensis AST-10 Genome Sequencing.</title>
        <authorList>
            <person name="Cai L."/>
            <person name="Zhang T."/>
        </authorList>
    </citation>
    <scope>NUCLEOTIDE SEQUENCE [LARGE SCALE GENOMIC DNA]</scope>
    <source>
        <strain evidence="3 4">AST-10</strain>
    </source>
</reference>
<accession>T0JSG4</accession>